<keyword evidence="6" id="KW-1185">Reference proteome</keyword>
<dbReference type="Pfam" id="PF25472">
    <property type="entry name" value="DUF7902"/>
    <property type="match status" value="1"/>
</dbReference>
<reference evidence="5 6" key="1">
    <citation type="submission" date="2021-05" db="EMBL/GenBank/DDBJ databases">
        <title>Draft genomes of bacteria isolated from model marine particles.</title>
        <authorList>
            <person name="Datta M.S."/>
            <person name="Schwartzman J.A."/>
            <person name="Enke T.N."/>
            <person name="Saavedra J."/>
            <person name="Cermak N."/>
            <person name="Cordero O.X."/>
        </authorList>
    </citation>
    <scope>NUCLEOTIDE SEQUENCE [LARGE SCALE GENOMIC DNA]</scope>
    <source>
        <strain evidence="5 6">D2M19</strain>
    </source>
</reference>
<dbReference type="RefSeq" id="WP_216008575.1">
    <property type="nucleotide sequence ID" value="NZ_JAHKPV010000019.1"/>
</dbReference>
<keyword evidence="1" id="KW-0175">Coiled coil</keyword>
<dbReference type="Proteomes" id="UP000753376">
    <property type="component" value="Unassembled WGS sequence"/>
</dbReference>
<proteinExistence type="predicted"/>
<evidence type="ECO:0000259" key="3">
    <source>
        <dbReference type="Pfam" id="PF12458"/>
    </source>
</evidence>
<name>A0ABS6A9Q2_9GAMM</name>
<sequence>MSTDRTGLESIVQEGSAFETIQRRLKDQGEQLREQVSELNQAREEIFGSAGMNVLGRARVRTENNAIARDVVRLGDKLLFGFNLQLGLRKTLELDDVFCLYHLNDSDGGFEMTEAAIDGTFLKDARFASDFRELQQYYNTATLSQLVILKGMLLMAFRIGDKLSDLRVFRWELKPNGEVNRYIDNRGERDLTFPDRYSFPWKTVGRDSQVQGRSPHLNIADTLFVDNLRGNITFKVENNTATGEGIYADPVDSDSQSLDDATFDYADLGEMLLVRILPFNEEQWRYYLFNRTQRNIERVDSMAGSVASLPDNHGLIFPSGFYLTTGELKTFQIPEGDFRLKRSLRSPNGEDVLYVFFEQLTGQVILFRYNLIRKQADVPLIGHGFALFENGHLVVFSADKEPALVHPLQVWETPFTSENFHAQASVANDSELARIGNPDLVRGIAELNTVITLVEAKGASERHFTALIRTLDRVLDQFYWLTAAQDEALFTGLHEQLGIIRSTAELVLDEYEKVQSIRAQTEAAISEVADVQSALMRDLKPDSWQAPDQFVGYLARLREHRGRVRTLNDRRYADKASIDRLEQELAEAEERLTERTFRFLASPEALEGYRKTLTELQADLAEAESRDALKDIVGRYRELTTGLDMIQGMLASMAGNDAALETAITDNISGIYASINQQRSEAEIRLKEQGSAEARAQFAARIRLFEQSLANGVSSLSDVRECDGLMTRMLDQLQELESQFGEYDEFLAAVLEQRENAHESIEARRQQLQDQRQRRVTTLTDAAERILKNVNRRTERFTSVEELHAFFASDAMVSRLRSMAEELRELGAAMEADDCLGQLKAAQDTALRSVRDKADIFEEGGAVIRLGKHKFSVNQQELDLTLIPRDDHVLLHLTGTQYYERLDEPDLDRLRSYWNMSQPSESGKVYRGEYLAALVIEGFRQLPTLPVNVANIDELTDYIRTFASPRYREGYEKGIHDHDAALIVSTLWPAIQNAGLLRFSPKARALAMLFWADLSQQKVFAQQLRSRCLSAGILSRMMQSDELLQALEQEVGPKLLEYIETHKLVLAEKGSAERTLLNSAAEFLVLQLAEESEAFEITRYAGELAEGFAEALKRDSQFTQYQNALGVVADQPAARWSITSHWLKAWMDKANQQHLLHYLPEAVAVLNAGQVVTTKIRSVELAFKIEGLLGQHANINERALNLQLDEFEERLRYHRQETIPGWQQLQEVRHRVLEKWRDQLRLEEYQPRPLSSFVRNKLISESYLPIIGDNLAKQMGTAGEDRRTDQSGLLMMISPPGYGKTTLMEYVANRLGLIFMKINCPSLGHDVTSLDPEKAPHSTAKAELVKLNLALEMGNNVMLYLDDIQHTHPEFLQKFISLCDGTRRIEGVWRGRTSTYDMRGKRFCVVMAGNPYTESGEVFKVPDMLANRADIYNLGDVLSGMEHAFELSYIENSLSANRVLAPLATRGMADFYRFADLAAGKAVAGSDFEHDYSSAERDEIVSLLKKMMRVRETVLRVNQAYIASSAQAEAYRTEPTFKLQGSYRNMNKLAEKLSPVMSDEELEALIDDHYQGESQLLTQGAEENLLKLKQMRGTMTEAEASRWQAICEEYRRRQQAGGDEETGVKVVRQLGLIAEQMQQLGLQMVAGMAGQKDSEPDVNKALGELSRSLENGLTEGLQSVQLSPAITVNLDSPPQVGEALTAFARIFEESLVPLVKLMDGKLGLDLKTQREMSRVLRVIGELQDKLLSQDSATTNTKL</sequence>
<comment type="caution">
    <text evidence="5">The sequence shown here is derived from an EMBL/GenBank/DDBJ whole genome shotgun (WGS) entry which is preliminary data.</text>
</comment>
<gene>
    <name evidence="5" type="ORF">KO508_12180</name>
</gene>
<feature type="domain" description="DUF3686" evidence="3">
    <location>
        <begin position="32"/>
        <end position="479"/>
    </location>
</feature>
<dbReference type="Pfam" id="PF00004">
    <property type="entry name" value="AAA"/>
    <property type="match status" value="1"/>
</dbReference>
<accession>A0ABS6A9Q2</accession>
<feature type="domain" description="ATPase AAA-type core" evidence="2">
    <location>
        <begin position="1291"/>
        <end position="1366"/>
    </location>
</feature>
<protein>
    <submittedName>
        <fullName evidence="5">DNA repair ATPase</fullName>
    </submittedName>
</protein>
<dbReference type="InterPro" id="IPR020958">
    <property type="entry name" value="DUF3686"/>
</dbReference>
<dbReference type="InterPro" id="IPR003959">
    <property type="entry name" value="ATPase_AAA_core"/>
</dbReference>
<evidence type="ECO:0000313" key="6">
    <source>
        <dbReference type="Proteomes" id="UP000753376"/>
    </source>
</evidence>
<evidence type="ECO:0000256" key="1">
    <source>
        <dbReference type="SAM" id="Coils"/>
    </source>
</evidence>
<feature type="domain" description="DUF7902" evidence="4">
    <location>
        <begin position="604"/>
        <end position="688"/>
    </location>
</feature>
<dbReference type="Pfam" id="PF12458">
    <property type="entry name" value="DUF3686"/>
    <property type="match status" value="1"/>
</dbReference>
<evidence type="ECO:0000259" key="4">
    <source>
        <dbReference type="Pfam" id="PF25472"/>
    </source>
</evidence>
<dbReference type="PANTHER" id="PTHR45615">
    <property type="entry name" value="MYOSIN HEAVY CHAIN, NON-MUSCLE"/>
    <property type="match status" value="1"/>
</dbReference>
<evidence type="ECO:0000259" key="2">
    <source>
        <dbReference type="Pfam" id="PF00004"/>
    </source>
</evidence>
<organism evidence="5 6">
    <name type="scientific">Marinobacter salexigens</name>
    <dbReference type="NCBI Taxonomy" id="1925763"/>
    <lineage>
        <taxon>Bacteria</taxon>
        <taxon>Pseudomonadati</taxon>
        <taxon>Pseudomonadota</taxon>
        <taxon>Gammaproteobacteria</taxon>
        <taxon>Pseudomonadales</taxon>
        <taxon>Marinobacteraceae</taxon>
        <taxon>Marinobacter</taxon>
    </lineage>
</organism>
<feature type="coiled-coil region" evidence="1">
    <location>
        <begin position="571"/>
        <end position="626"/>
    </location>
</feature>
<dbReference type="InterPro" id="IPR057224">
    <property type="entry name" value="DUF7902"/>
</dbReference>
<dbReference type="EMBL" id="JAHKPV010000019">
    <property type="protein sequence ID" value="MBU2874756.1"/>
    <property type="molecule type" value="Genomic_DNA"/>
</dbReference>
<dbReference type="PANTHER" id="PTHR45615:SF66">
    <property type="entry name" value="CARD DOMAIN-CONTAINING PROTEIN"/>
    <property type="match status" value="1"/>
</dbReference>
<evidence type="ECO:0000313" key="5">
    <source>
        <dbReference type="EMBL" id="MBU2874756.1"/>
    </source>
</evidence>